<evidence type="ECO:0000256" key="3">
    <source>
        <dbReference type="ARBA" id="ARBA00023315"/>
    </source>
</evidence>
<dbReference type="InterPro" id="IPR001451">
    <property type="entry name" value="Hexapep"/>
</dbReference>
<sequence length="182" mass="19502">MLVKIRDIPSSLWATAAFRWAGARGAIVIVEGRHPVLYTDGSIKCGRLFLRCKTIAIELGAAKNGSLVVGERVFINTGATIVATHSIELGDHCLIGDLVAIFDSDYHSMEPSRPIRTAPVRLGVNVWVGRSATILPGVTIGDHAVIAAGSMVTDDVPARTLMAGVPARPIRTLDIPDGWRRE</sequence>
<keyword evidence="3" id="KW-0012">Acyltransferase</keyword>
<proteinExistence type="predicted"/>
<dbReference type="InterPro" id="IPR018357">
    <property type="entry name" value="Hexapep_transf_CS"/>
</dbReference>
<dbReference type="PANTHER" id="PTHR23416">
    <property type="entry name" value="SIALIC ACID SYNTHASE-RELATED"/>
    <property type="match status" value="1"/>
</dbReference>
<dbReference type="OrthoDB" id="9815592at2"/>
<reference evidence="5" key="1">
    <citation type="submission" date="2016-11" db="EMBL/GenBank/DDBJ databases">
        <authorList>
            <person name="Varghese N."/>
            <person name="Submissions S."/>
        </authorList>
    </citation>
    <scope>NUCLEOTIDE SEQUENCE [LARGE SCALE GENOMIC DNA]</scope>
    <source>
        <strain evidence="5">GAS401</strain>
    </source>
</reference>
<organism evidence="4 5">
    <name type="scientific">Bradyrhizobium erythrophlei</name>
    <dbReference type="NCBI Taxonomy" id="1437360"/>
    <lineage>
        <taxon>Bacteria</taxon>
        <taxon>Pseudomonadati</taxon>
        <taxon>Pseudomonadota</taxon>
        <taxon>Alphaproteobacteria</taxon>
        <taxon>Hyphomicrobiales</taxon>
        <taxon>Nitrobacteraceae</taxon>
        <taxon>Bradyrhizobium</taxon>
    </lineage>
</organism>
<protein>
    <submittedName>
        <fullName evidence="4">Transferase hexapeptide (Six repeat-containing protein)</fullName>
    </submittedName>
</protein>
<dbReference type="AlphaFoldDB" id="A0A1M7SQ65"/>
<dbReference type="PROSITE" id="PS00101">
    <property type="entry name" value="HEXAPEP_TRANSFERASES"/>
    <property type="match status" value="1"/>
</dbReference>
<dbReference type="RefSeq" id="WP_083587376.1">
    <property type="nucleotide sequence ID" value="NZ_LT670849.1"/>
</dbReference>
<evidence type="ECO:0000256" key="2">
    <source>
        <dbReference type="ARBA" id="ARBA00022737"/>
    </source>
</evidence>
<dbReference type="Gene3D" id="2.160.10.10">
    <property type="entry name" value="Hexapeptide repeat proteins"/>
    <property type="match status" value="1"/>
</dbReference>
<gene>
    <name evidence="4" type="ORF">SAMN05444170_0023</name>
</gene>
<keyword evidence="1 4" id="KW-0808">Transferase</keyword>
<dbReference type="GO" id="GO:0016746">
    <property type="term" value="F:acyltransferase activity"/>
    <property type="evidence" value="ECO:0007669"/>
    <property type="project" value="UniProtKB-KW"/>
</dbReference>
<dbReference type="EMBL" id="LT670849">
    <property type="protein sequence ID" value="SHN60653.1"/>
    <property type="molecule type" value="Genomic_DNA"/>
</dbReference>
<name>A0A1M7SQ65_9BRAD</name>
<dbReference type="Proteomes" id="UP000184096">
    <property type="component" value="Chromosome I"/>
</dbReference>
<accession>A0A1M7SQ65</accession>
<keyword evidence="5" id="KW-1185">Reference proteome</keyword>
<dbReference type="SUPFAM" id="SSF51161">
    <property type="entry name" value="Trimeric LpxA-like enzymes"/>
    <property type="match status" value="1"/>
</dbReference>
<dbReference type="InterPro" id="IPR011004">
    <property type="entry name" value="Trimer_LpxA-like_sf"/>
</dbReference>
<evidence type="ECO:0000313" key="5">
    <source>
        <dbReference type="Proteomes" id="UP000184096"/>
    </source>
</evidence>
<dbReference type="InterPro" id="IPR051159">
    <property type="entry name" value="Hexapeptide_acetyltransf"/>
</dbReference>
<dbReference type="CDD" id="cd04647">
    <property type="entry name" value="LbH_MAT_like"/>
    <property type="match status" value="1"/>
</dbReference>
<evidence type="ECO:0000256" key="1">
    <source>
        <dbReference type="ARBA" id="ARBA00022679"/>
    </source>
</evidence>
<evidence type="ECO:0000313" key="4">
    <source>
        <dbReference type="EMBL" id="SHN60653.1"/>
    </source>
</evidence>
<keyword evidence="2" id="KW-0677">Repeat</keyword>
<dbReference type="Pfam" id="PF00132">
    <property type="entry name" value="Hexapep"/>
    <property type="match status" value="1"/>
</dbReference>